<dbReference type="Proteomes" id="UP000824260">
    <property type="component" value="Unassembled WGS sequence"/>
</dbReference>
<comment type="caution">
    <text evidence="4">The sequence shown here is derived from an EMBL/GenBank/DDBJ whole genome shotgun (WGS) entry which is preliminary data.</text>
</comment>
<evidence type="ECO:0000256" key="1">
    <source>
        <dbReference type="ARBA" id="ARBA00022729"/>
    </source>
</evidence>
<protein>
    <submittedName>
        <fullName evidence="4">Polysaccharide deacetylase family protein</fullName>
    </submittedName>
</protein>
<name>A0A9D1CW13_9FIRM</name>
<dbReference type="Gene3D" id="3.20.20.370">
    <property type="entry name" value="Glycoside hydrolase/deacetylase"/>
    <property type="match status" value="1"/>
</dbReference>
<sequence length="282" mass="31165">MKRPNKGFCGMTFYALVLICILVFFCASFAAASAEEASVELPILMYHDVMENCAPDEYTVSPSQLEADLYALRAGGWETVALTDVIQYVYADGALPEKPVLLVFDDGYQSILTHVIPLLEKYDAHAVVSVIGARAQALEDGCDTTGNYMDWAALHDAVLSGRIELQSHSAQLHVYRTRKGAGMLPDESAEAYAQVLLNDIRTMNEWAQAAGLPLLPSFAYPYGYVEPLADILLQQQGYLATMTSEPHVNVLSRDPQCLFRLGRFNRSGLIDTQEVLQWLECA</sequence>
<reference evidence="4" key="1">
    <citation type="submission" date="2020-10" db="EMBL/GenBank/DDBJ databases">
        <authorList>
            <person name="Gilroy R."/>
        </authorList>
    </citation>
    <scope>NUCLEOTIDE SEQUENCE</scope>
    <source>
        <strain evidence="4">ChiSjej6B24-2974</strain>
    </source>
</reference>
<dbReference type="EMBL" id="DVFZ01000017">
    <property type="protein sequence ID" value="HIQ81784.1"/>
    <property type="molecule type" value="Genomic_DNA"/>
</dbReference>
<proteinExistence type="predicted"/>
<dbReference type="PROSITE" id="PS51677">
    <property type="entry name" value="NODB"/>
    <property type="match status" value="1"/>
</dbReference>
<dbReference type="InterPro" id="IPR011330">
    <property type="entry name" value="Glyco_hydro/deAcase_b/a-brl"/>
</dbReference>
<dbReference type="GO" id="GO:0016810">
    <property type="term" value="F:hydrolase activity, acting on carbon-nitrogen (but not peptide) bonds"/>
    <property type="evidence" value="ECO:0007669"/>
    <property type="project" value="InterPro"/>
</dbReference>
<feature type="chain" id="PRO_5039194651" evidence="2">
    <location>
        <begin position="31"/>
        <end position="282"/>
    </location>
</feature>
<evidence type="ECO:0000313" key="5">
    <source>
        <dbReference type="Proteomes" id="UP000824260"/>
    </source>
</evidence>
<evidence type="ECO:0000259" key="3">
    <source>
        <dbReference type="PROSITE" id="PS51677"/>
    </source>
</evidence>
<evidence type="ECO:0000313" key="4">
    <source>
        <dbReference type="EMBL" id="HIQ81784.1"/>
    </source>
</evidence>
<dbReference type="InterPro" id="IPR051398">
    <property type="entry name" value="Polysacch_Deacetylase"/>
</dbReference>
<dbReference type="PANTHER" id="PTHR34216:SF7">
    <property type="entry name" value="POLY-BETA-1,6-N-ACETYL-D-GLUCOSAMINE N-DEACETYLASE"/>
    <property type="match status" value="1"/>
</dbReference>
<dbReference type="GO" id="GO:0005975">
    <property type="term" value="P:carbohydrate metabolic process"/>
    <property type="evidence" value="ECO:0007669"/>
    <property type="project" value="InterPro"/>
</dbReference>
<feature type="signal peptide" evidence="2">
    <location>
        <begin position="1"/>
        <end position="30"/>
    </location>
</feature>
<reference evidence="4" key="2">
    <citation type="journal article" date="2021" name="PeerJ">
        <title>Extensive microbial diversity within the chicken gut microbiome revealed by metagenomics and culture.</title>
        <authorList>
            <person name="Gilroy R."/>
            <person name="Ravi A."/>
            <person name="Getino M."/>
            <person name="Pursley I."/>
            <person name="Horton D.L."/>
            <person name="Alikhan N.F."/>
            <person name="Baker D."/>
            <person name="Gharbi K."/>
            <person name="Hall N."/>
            <person name="Watson M."/>
            <person name="Adriaenssens E.M."/>
            <person name="Foster-Nyarko E."/>
            <person name="Jarju S."/>
            <person name="Secka A."/>
            <person name="Antonio M."/>
            <person name="Oren A."/>
            <person name="Chaudhuri R.R."/>
            <person name="La Ragione R."/>
            <person name="Hildebrand F."/>
            <person name="Pallen M.J."/>
        </authorList>
    </citation>
    <scope>NUCLEOTIDE SEQUENCE</scope>
    <source>
        <strain evidence="4">ChiSjej6B24-2974</strain>
    </source>
</reference>
<gene>
    <name evidence="4" type="ORF">IAA52_01640</name>
</gene>
<feature type="domain" description="NodB homology" evidence="3">
    <location>
        <begin position="98"/>
        <end position="282"/>
    </location>
</feature>
<dbReference type="SUPFAM" id="SSF88713">
    <property type="entry name" value="Glycoside hydrolase/deacetylase"/>
    <property type="match status" value="1"/>
</dbReference>
<keyword evidence="1 2" id="KW-0732">Signal</keyword>
<dbReference type="InterPro" id="IPR002509">
    <property type="entry name" value="NODB_dom"/>
</dbReference>
<dbReference type="PANTHER" id="PTHR34216">
    <property type="match status" value="1"/>
</dbReference>
<accession>A0A9D1CW13</accession>
<evidence type="ECO:0000256" key="2">
    <source>
        <dbReference type="SAM" id="SignalP"/>
    </source>
</evidence>
<dbReference type="AlphaFoldDB" id="A0A9D1CW13"/>
<organism evidence="4 5">
    <name type="scientific">Candidatus Pullichristensenella stercorigallinarum</name>
    <dbReference type="NCBI Taxonomy" id="2840909"/>
    <lineage>
        <taxon>Bacteria</taxon>
        <taxon>Bacillati</taxon>
        <taxon>Bacillota</taxon>
        <taxon>Clostridia</taxon>
        <taxon>Candidatus Pullichristensenella</taxon>
    </lineage>
</organism>
<dbReference type="Pfam" id="PF01522">
    <property type="entry name" value="Polysacc_deac_1"/>
    <property type="match status" value="1"/>
</dbReference>